<dbReference type="Proteomes" id="UP000198615">
    <property type="component" value="Unassembled WGS sequence"/>
</dbReference>
<dbReference type="AlphaFoldDB" id="A0A8G2EUW2"/>
<accession>A0A8G2EUW2</accession>
<gene>
    <name evidence="1" type="ORF">SAMN05660686_01741</name>
</gene>
<name>A0A8G2EUW2_9PROT</name>
<organism evidence="1 2">
    <name type="scientific">Thalassobaculum litoreum DSM 18839</name>
    <dbReference type="NCBI Taxonomy" id="1123362"/>
    <lineage>
        <taxon>Bacteria</taxon>
        <taxon>Pseudomonadati</taxon>
        <taxon>Pseudomonadota</taxon>
        <taxon>Alphaproteobacteria</taxon>
        <taxon>Rhodospirillales</taxon>
        <taxon>Thalassobaculaceae</taxon>
        <taxon>Thalassobaculum</taxon>
    </lineage>
</organism>
<evidence type="ECO:0000313" key="2">
    <source>
        <dbReference type="Proteomes" id="UP000198615"/>
    </source>
</evidence>
<dbReference type="EMBL" id="FNBW01000004">
    <property type="protein sequence ID" value="SDF57994.1"/>
    <property type="molecule type" value="Genomic_DNA"/>
</dbReference>
<protein>
    <submittedName>
        <fullName evidence="1">Uncharacterized protein</fullName>
    </submittedName>
</protein>
<sequence>MFGKAKAKPGSAGGKTAVRSDVKLGSAIFGEEELEVRELHIKGIRIPNPGEGNIIAGQKFHFLLKLGDGESAPVIKVEAHALAASDKEVIGKFSEMGDDEKRLIALHMKALRQAGAIA</sequence>
<comment type="caution">
    <text evidence="1">The sequence shown here is derived from an EMBL/GenBank/DDBJ whole genome shotgun (WGS) entry which is preliminary data.</text>
</comment>
<keyword evidence="2" id="KW-1185">Reference proteome</keyword>
<evidence type="ECO:0000313" key="1">
    <source>
        <dbReference type="EMBL" id="SDF57994.1"/>
    </source>
</evidence>
<reference evidence="1 2" key="1">
    <citation type="submission" date="2016-10" db="EMBL/GenBank/DDBJ databases">
        <authorList>
            <person name="Varghese N."/>
            <person name="Submissions S."/>
        </authorList>
    </citation>
    <scope>NUCLEOTIDE SEQUENCE [LARGE SCALE GENOMIC DNA]</scope>
    <source>
        <strain evidence="1 2">DSM 18839</strain>
    </source>
</reference>
<proteinExistence type="predicted"/>